<evidence type="ECO:0000256" key="13">
    <source>
        <dbReference type="ARBA" id="ARBA00038849"/>
    </source>
</evidence>
<dbReference type="Proteomes" id="UP000085678">
    <property type="component" value="Unplaced"/>
</dbReference>
<evidence type="ECO:0000256" key="20">
    <source>
        <dbReference type="ARBA" id="ARBA00049559"/>
    </source>
</evidence>
<evidence type="ECO:0000256" key="11">
    <source>
        <dbReference type="ARBA" id="ARBA00037124"/>
    </source>
</evidence>
<evidence type="ECO:0000256" key="14">
    <source>
        <dbReference type="ARBA" id="ARBA00041063"/>
    </source>
</evidence>
<dbReference type="GO" id="GO:0006633">
    <property type="term" value="P:fatty acid biosynthetic process"/>
    <property type="evidence" value="ECO:0007669"/>
    <property type="project" value="UniProtKB-KW"/>
</dbReference>
<dbReference type="InterPro" id="IPR052388">
    <property type="entry name" value="Peroxisomal_t2-enoyl-CoA_red"/>
</dbReference>
<evidence type="ECO:0000256" key="18">
    <source>
        <dbReference type="ARBA" id="ARBA00049251"/>
    </source>
</evidence>
<evidence type="ECO:0000256" key="6">
    <source>
        <dbReference type="ARBA" id="ARBA00022857"/>
    </source>
</evidence>
<name>A0A1S3ILE2_LINAN</name>
<dbReference type="AlphaFoldDB" id="A0A1S3ILE2"/>
<sequence>MASSISKVRSVFRPGLFAGKVAIVTGGSTGIGKAITQELLSLGCKVMIASRNEERLMKMADVMRSQLPSDGPAWLEAMPCNIRKEDQVQHLMKETLSKYGRIDYLVNNGGGQFMSPAEDIRLKGWNAVIETNLTGTFLCCKEAYHHWMKENGGSIVNIIVDLWKGFPRMSHSGAARAGILNLTKSLAVEWADHGVRINCVAPGSSIYSETAAANYNDPEVFNAIIPLIPAKRLGTTEEVSAAVCFLLSPAAAFITGDTIKVDGGSNLYSSVWVIPDHKKIPAFKWEDEEEDSKSKL</sequence>
<evidence type="ECO:0000313" key="22">
    <source>
        <dbReference type="RefSeq" id="XP_013398339.1"/>
    </source>
</evidence>
<dbReference type="Pfam" id="PF13561">
    <property type="entry name" value="adh_short_C2"/>
    <property type="match status" value="1"/>
</dbReference>
<accession>A0A1S3ILE2</accession>
<evidence type="ECO:0000256" key="12">
    <source>
        <dbReference type="ARBA" id="ARBA00038622"/>
    </source>
</evidence>
<dbReference type="PRINTS" id="PR00080">
    <property type="entry name" value="SDRFAMILY"/>
</dbReference>
<evidence type="ECO:0000256" key="15">
    <source>
        <dbReference type="ARBA" id="ARBA00047570"/>
    </source>
</evidence>
<evidence type="ECO:0000256" key="16">
    <source>
        <dbReference type="ARBA" id="ARBA00048686"/>
    </source>
</evidence>
<comment type="catalytic activity">
    <reaction evidence="17">
        <text>(2E)-hexenoyl-CoA + NADPH + H(+) = hexanoyl-CoA + NADP(+)</text>
        <dbReference type="Rhea" id="RHEA:44956"/>
        <dbReference type="ChEBI" id="CHEBI:15378"/>
        <dbReference type="ChEBI" id="CHEBI:57783"/>
        <dbReference type="ChEBI" id="CHEBI:58349"/>
        <dbReference type="ChEBI" id="CHEBI:62077"/>
        <dbReference type="ChEBI" id="CHEBI:62620"/>
    </reaction>
    <physiologicalReaction direction="left-to-right" evidence="17">
        <dbReference type="Rhea" id="RHEA:44957"/>
    </physiologicalReaction>
</comment>
<keyword evidence="7" id="KW-0560">Oxidoreductase</keyword>
<evidence type="ECO:0000256" key="10">
    <source>
        <dbReference type="ARBA" id="ARBA00023160"/>
    </source>
</evidence>
<evidence type="ECO:0000256" key="9">
    <source>
        <dbReference type="ARBA" id="ARBA00023140"/>
    </source>
</evidence>
<keyword evidence="6" id="KW-0521">NADP</keyword>
<keyword evidence="5" id="KW-0276">Fatty acid metabolism</keyword>
<dbReference type="EC" id="1.3.1.38" evidence="13"/>
<evidence type="ECO:0000256" key="1">
    <source>
        <dbReference type="ARBA" id="ARBA00004275"/>
    </source>
</evidence>
<evidence type="ECO:0000313" key="21">
    <source>
        <dbReference type="Proteomes" id="UP000085678"/>
    </source>
</evidence>
<comment type="pathway">
    <text evidence="2">Lipid metabolism.</text>
</comment>
<dbReference type="OrthoDB" id="417891at2759"/>
<comment type="catalytic activity">
    <reaction evidence="19">
        <text>(2E)-decenoyl-CoA + NADPH + H(+) = decanoyl-CoA + NADP(+)</text>
        <dbReference type="Rhea" id="RHEA:44960"/>
        <dbReference type="ChEBI" id="CHEBI:15378"/>
        <dbReference type="ChEBI" id="CHEBI:57783"/>
        <dbReference type="ChEBI" id="CHEBI:58349"/>
        <dbReference type="ChEBI" id="CHEBI:61406"/>
        <dbReference type="ChEBI" id="CHEBI:61430"/>
    </reaction>
    <physiologicalReaction direction="left-to-right" evidence="19">
        <dbReference type="Rhea" id="RHEA:44961"/>
    </physiologicalReaction>
</comment>
<reference evidence="22" key="1">
    <citation type="submission" date="2025-08" db="UniProtKB">
        <authorList>
            <consortium name="RefSeq"/>
        </authorList>
    </citation>
    <scope>IDENTIFICATION</scope>
    <source>
        <tissue evidence="22">Gonads</tissue>
    </source>
</reference>
<keyword evidence="9" id="KW-0576">Peroxisome</keyword>
<evidence type="ECO:0000256" key="17">
    <source>
        <dbReference type="ARBA" id="ARBA00049108"/>
    </source>
</evidence>
<dbReference type="FunFam" id="3.40.50.720:FF:000335">
    <property type="entry name" value="Peroxisomal trans-2-enoyl-CoA reductase"/>
    <property type="match status" value="1"/>
</dbReference>
<dbReference type="GO" id="GO:0019166">
    <property type="term" value="F:trans-2-enoyl-CoA reductase (NADPH) activity"/>
    <property type="evidence" value="ECO:0007669"/>
    <property type="project" value="UniProtKB-EC"/>
</dbReference>
<comment type="function">
    <text evidence="11">Participates in chain elongation of fatty acids. Catalyzes the reduction of trans-2-enoyl-CoAs of varying chain lengths from 6:1 to 16:1, having maximum activity with 10:1 CoA. Has no 2,4-dienoyl-CoA reductase activity.</text>
</comment>
<dbReference type="GO" id="GO:0005777">
    <property type="term" value="C:peroxisome"/>
    <property type="evidence" value="ECO:0007669"/>
    <property type="project" value="UniProtKB-SubCell"/>
</dbReference>
<dbReference type="RefSeq" id="XP_013398339.1">
    <property type="nucleotide sequence ID" value="XM_013542885.2"/>
</dbReference>
<comment type="catalytic activity">
    <reaction evidence="20">
        <text>(2E)-octenoyl-CoA + NADPH + H(+) = octanoyl-CoA + NADP(+)</text>
        <dbReference type="Rhea" id="RHEA:44952"/>
        <dbReference type="ChEBI" id="CHEBI:15378"/>
        <dbReference type="ChEBI" id="CHEBI:57386"/>
        <dbReference type="ChEBI" id="CHEBI:57783"/>
        <dbReference type="ChEBI" id="CHEBI:58349"/>
        <dbReference type="ChEBI" id="CHEBI:62242"/>
    </reaction>
    <physiologicalReaction direction="left-to-right" evidence="20">
        <dbReference type="Rhea" id="RHEA:44953"/>
    </physiologicalReaction>
</comment>
<proteinExistence type="predicted"/>
<keyword evidence="4" id="KW-0597">Phosphoprotein</keyword>
<dbReference type="GeneID" id="106164853"/>
<dbReference type="PRINTS" id="PR00081">
    <property type="entry name" value="GDHRDH"/>
</dbReference>
<evidence type="ECO:0000256" key="7">
    <source>
        <dbReference type="ARBA" id="ARBA00023002"/>
    </source>
</evidence>
<dbReference type="SUPFAM" id="SSF51735">
    <property type="entry name" value="NAD(P)-binding Rossmann-fold domains"/>
    <property type="match status" value="1"/>
</dbReference>
<comment type="catalytic activity">
    <reaction evidence="18">
        <text>a (2E)-enoyl-CoA + NADPH + H(+) = a 2,3-saturated acyl-CoA + NADP(+)</text>
        <dbReference type="Rhea" id="RHEA:33763"/>
        <dbReference type="ChEBI" id="CHEBI:15378"/>
        <dbReference type="ChEBI" id="CHEBI:57783"/>
        <dbReference type="ChEBI" id="CHEBI:58349"/>
        <dbReference type="ChEBI" id="CHEBI:58856"/>
        <dbReference type="ChEBI" id="CHEBI:65111"/>
        <dbReference type="EC" id="1.3.1.38"/>
    </reaction>
    <physiologicalReaction direction="left-to-right" evidence="18">
        <dbReference type="Rhea" id="RHEA:33764"/>
    </physiologicalReaction>
</comment>
<keyword evidence="10" id="KW-0275">Fatty acid biosynthesis</keyword>
<dbReference type="PANTHER" id="PTHR24317">
    <property type="entry name" value="PEROXISOMAL TRANS-2-ENOYL-COA REDUCTASE"/>
    <property type="match status" value="1"/>
</dbReference>
<dbReference type="GO" id="GO:0033306">
    <property type="term" value="P:phytol metabolic process"/>
    <property type="evidence" value="ECO:0007669"/>
    <property type="project" value="TreeGrafter"/>
</dbReference>
<dbReference type="InParanoid" id="A0A1S3ILE2"/>
<dbReference type="InterPro" id="IPR036291">
    <property type="entry name" value="NAD(P)-bd_dom_sf"/>
</dbReference>
<organism evidence="21 22">
    <name type="scientific">Lingula anatina</name>
    <name type="common">Brachiopod</name>
    <name type="synonym">Lingula unguis</name>
    <dbReference type="NCBI Taxonomy" id="7574"/>
    <lineage>
        <taxon>Eukaryota</taxon>
        <taxon>Metazoa</taxon>
        <taxon>Spiralia</taxon>
        <taxon>Lophotrochozoa</taxon>
        <taxon>Brachiopoda</taxon>
        <taxon>Linguliformea</taxon>
        <taxon>Lingulata</taxon>
        <taxon>Lingulida</taxon>
        <taxon>Linguloidea</taxon>
        <taxon>Lingulidae</taxon>
        <taxon>Lingula</taxon>
    </lineage>
</organism>
<comment type="subunit">
    <text evidence="12">Interacts with PEX5, probably required to target it into peroxisomes.</text>
</comment>
<evidence type="ECO:0000256" key="19">
    <source>
        <dbReference type="ARBA" id="ARBA00049386"/>
    </source>
</evidence>
<evidence type="ECO:0000256" key="8">
    <source>
        <dbReference type="ARBA" id="ARBA00023098"/>
    </source>
</evidence>
<evidence type="ECO:0000256" key="3">
    <source>
        <dbReference type="ARBA" id="ARBA00022516"/>
    </source>
</evidence>
<keyword evidence="21" id="KW-1185">Reference proteome</keyword>
<dbReference type="CDD" id="cd05369">
    <property type="entry name" value="TER_DECR_SDR_a"/>
    <property type="match status" value="1"/>
</dbReference>
<evidence type="ECO:0000256" key="2">
    <source>
        <dbReference type="ARBA" id="ARBA00005189"/>
    </source>
</evidence>
<comment type="catalytic activity">
    <reaction evidence="15">
        <text>(2E)-dodecenoyl-CoA + NADPH + H(+) = dodecanoyl-CoA + NADP(+)</text>
        <dbReference type="Rhea" id="RHEA:44964"/>
        <dbReference type="ChEBI" id="CHEBI:15378"/>
        <dbReference type="ChEBI" id="CHEBI:57330"/>
        <dbReference type="ChEBI" id="CHEBI:57375"/>
        <dbReference type="ChEBI" id="CHEBI:57783"/>
        <dbReference type="ChEBI" id="CHEBI:58349"/>
    </reaction>
    <physiologicalReaction direction="left-to-right" evidence="15">
        <dbReference type="Rhea" id="RHEA:44965"/>
    </physiologicalReaction>
</comment>
<dbReference type="KEGG" id="lak:106164853"/>
<comment type="subcellular location">
    <subcellularLocation>
        <location evidence="1">Peroxisome</location>
    </subcellularLocation>
</comment>
<dbReference type="PANTHER" id="PTHR24317:SF7">
    <property type="entry name" value="PEROXISOMAL TRANS-2-ENOYL-COA REDUCTASE"/>
    <property type="match status" value="1"/>
</dbReference>
<evidence type="ECO:0000256" key="5">
    <source>
        <dbReference type="ARBA" id="ARBA00022832"/>
    </source>
</evidence>
<protein>
    <recommendedName>
        <fullName evidence="14">Peroxisomal trans-2-enoyl-CoA reductase</fullName>
        <ecNumber evidence="13">1.3.1.38</ecNumber>
    </recommendedName>
</protein>
<comment type="catalytic activity">
    <reaction evidence="16">
        <text>(2E)-tetradecenoyl-CoA + NADPH + H(+) = tetradecanoyl-CoA + NADP(+)</text>
        <dbReference type="Rhea" id="RHEA:44968"/>
        <dbReference type="ChEBI" id="CHEBI:15378"/>
        <dbReference type="ChEBI" id="CHEBI:57385"/>
        <dbReference type="ChEBI" id="CHEBI:57783"/>
        <dbReference type="ChEBI" id="CHEBI:58349"/>
        <dbReference type="ChEBI" id="CHEBI:61405"/>
    </reaction>
    <physiologicalReaction direction="left-to-right" evidence="16">
        <dbReference type="Rhea" id="RHEA:44969"/>
    </physiologicalReaction>
</comment>
<dbReference type="InterPro" id="IPR002347">
    <property type="entry name" value="SDR_fam"/>
</dbReference>
<evidence type="ECO:0000256" key="4">
    <source>
        <dbReference type="ARBA" id="ARBA00022553"/>
    </source>
</evidence>
<keyword evidence="8" id="KW-0443">Lipid metabolism</keyword>
<dbReference type="OMA" id="TETAACE"/>
<dbReference type="STRING" id="7574.A0A1S3ILE2"/>
<gene>
    <name evidence="22" type="primary">LOC106164853</name>
</gene>
<dbReference type="Gene3D" id="3.40.50.720">
    <property type="entry name" value="NAD(P)-binding Rossmann-like Domain"/>
    <property type="match status" value="1"/>
</dbReference>
<keyword evidence="3" id="KW-0444">Lipid biosynthesis</keyword>